<feature type="domain" description="VWFA" evidence="6">
    <location>
        <begin position="88"/>
        <end position="282"/>
    </location>
</feature>
<dbReference type="Proteomes" id="UP000286715">
    <property type="component" value="Unassembled WGS sequence"/>
</dbReference>
<keyword evidence="3 5" id="KW-1133">Transmembrane helix</keyword>
<dbReference type="OrthoDB" id="6206554at2"/>
<dbReference type="PANTHER" id="PTHR22550:SF5">
    <property type="entry name" value="LEUCINE ZIPPER PROTEIN 4"/>
    <property type="match status" value="1"/>
</dbReference>
<protein>
    <submittedName>
        <fullName evidence="7">BatA protein</fullName>
    </submittedName>
</protein>
<dbReference type="InterPro" id="IPR050768">
    <property type="entry name" value="UPF0353/GerABKA_families"/>
</dbReference>
<evidence type="ECO:0000256" key="3">
    <source>
        <dbReference type="ARBA" id="ARBA00022989"/>
    </source>
</evidence>
<dbReference type="EMBL" id="BHZE01000010">
    <property type="protein sequence ID" value="GCD77767.1"/>
    <property type="molecule type" value="Genomic_DNA"/>
</dbReference>
<dbReference type="SMART" id="SM00327">
    <property type="entry name" value="VWA"/>
    <property type="match status" value="1"/>
</dbReference>
<reference evidence="7 8" key="1">
    <citation type="submission" date="2018-11" db="EMBL/GenBank/DDBJ databases">
        <title>Schleiferia aggregans sp. nov., a moderately thermophilic heterotrophic bacterium isolated from microbial mats at a terrestrial hot spring.</title>
        <authorList>
            <person name="Iino T."/>
            <person name="Ohkuma M."/>
            <person name="Haruta S."/>
        </authorList>
    </citation>
    <scope>NUCLEOTIDE SEQUENCE [LARGE SCALE GENOMIC DNA]</scope>
    <source>
        <strain evidence="7 8">LA</strain>
    </source>
</reference>
<accession>A0A401XL63</accession>
<organism evidence="7 8">
    <name type="scientific">Thermaurantimonas aggregans</name>
    <dbReference type="NCBI Taxonomy" id="2173829"/>
    <lineage>
        <taxon>Bacteria</taxon>
        <taxon>Pseudomonadati</taxon>
        <taxon>Bacteroidota</taxon>
        <taxon>Flavobacteriia</taxon>
        <taxon>Flavobacteriales</taxon>
        <taxon>Schleiferiaceae</taxon>
        <taxon>Thermaurantimonas</taxon>
    </lineage>
</organism>
<dbReference type="Pfam" id="PF00092">
    <property type="entry name" value="VWA"/>
    <property type="match status" value="1"/>
</dbReference>
<comment type="caution">
    <text evidence="7">The sequence shown here is derived from an EMBL/GenBank/DDBJ whole genome shotgun (WGS) entry which is preliminary data.</text>
</comment>
<evidence type="ECO:0000256" key="4">
    <source>
        <dbReference type="ARBA" id="ARBA00023136"/>
    </source>
</evidence>
<evidence type="ECO:0000259" key="6">
    <source>
        <dbReference type="PROSITE" id="PS50234"/>
    </source>
</evidence>
<dbReference type="AlphaFoldDB" id="A0A401XL63"/>
<proteinExistence type="predicted"/>
<keyword evidence="4 5" id="KW-0472">Membrane</keyword>
<keyword evidence="1" id="KW-1003">Cell membrane</keyword>
<evidence type="ECO:0000256" key="5">
    <source>
        <dbReference type="SAM" id="Phobius"/>
    </source>
</evidence>
<dbReference type="SUPFAM" id="SSF53300">
    <property type="entry name" value="vWA-like"/>
    <property type="match status" value="1"/>
</dbReference>
<evidence type="ECO:0000313" key="8">
    <source>
        <dbReference type="Proteomes" id="UP000286715"/>
    </source>
</evidence>
<feature type="transmembrane region" description="Helical" evidence="5">
    <location>
        <begin position="6"/>
        <end position="24"/>
    </location>
</feature>
<evidence type="ECO:0000313" key="7">
    <source>
        <dbReference type="EMBL" id="GCD77767.1"/>
    </source>
</evidence>
<dbReference type="PROSITE" id="PS50234">
    <property type="entry name" value="VWFA"/>
    <property type="match status" value="1"/>
</dbReference>
<evidence type="ECO:0000256" key="1">
    <source>
        <dbReference type="ARBA" id="ARBA00022475"/>
    </source>
</evidence>
<name>A0A401XL63_9FLAO</name>
<feature type="transmembrane region" description="Helical" evidence="5">
    <location>
        <begin position="304"/>
        <end position="324"/>
    </location>
</feature>
<dbReference type="PANTHER" id="PTHR22550">
    <property type="entry name" value="SPORE GERMINATION PROTEIN"/>
    <property type="match status" value="1"/>
</dbReference>
<gene>
    <name evidence="7" type="primary">batA</name>
    <name evidence="7" type="ORF">JCM31826_12490</name>
</gene>
<dbReference type="InterPro" id="IPR002035">
    <property type="entry name" value="VWF_A"/>
</dbReference>
<feature type="transmembrane region" description="Helical" evidence="5">
    <location>
        <begin position="56"/>
        <end position="74"/>
    </location>
</feature>
<keyword evidence="2 5" id="KW-0812">Transmembrane</keyword>
<dbReference type="InterPro" id="IPR036465">
    <property type="entry name" value="vWFA_dom_sf"/>
</dbReference>
<evidence type="ECO:0000256" key="2">
    <source>
        <dbReference type="ARBA" id="ARBA00022692"/>
    </source>
</evidence>
<dbReference type="RefSeq" id="WP_124397832.1">
    <property type="nucleotide sequence ID" value="NZ_BHZE01000010.1"/>
</dbReference>
<dbReference type="Gene3D" id="3.40.50.410">
    <property type="entry name" value="von Willebrand factor, type A domain"/>
    <property type="match status" value="1"/>
</dbReference>
<keyword evidence="8" id="KW-1185">Reference proteome</keyword>
<sequence>MLFERPYFLLLLVIPIFYLINYFFSKRQFYPNLKVSHNSLSDYKNRIINPEIFGRVLKAIAIILLLISVSGPYVKHEYRKTIDGQGISIILAIDISASMLAKDFKPDRLSATKKVATEFVLNRTDDLIGIVLYAGESFTKIPLTSDKNALVNAINEITYGFVDDGTAIGMGLATAVNRIKNSPTKSKVIILMSDGENNMGEIDPLTAAEMAATFGIRVYTIGVGTKGYALTPVAYDYSGNLIFENRQVTIDENLLKKIASITGASYYRATDGVALKKIYDEINKLERSKITEIKYDTKREYFTYFLYSGMALFLLDWLLKIILFRNLIE</sequence>